<dbReference type="AlphaFoldDB" id="A0A1T4QTK1"/>
<name>A0A1T4QTK1_VIBCI</name>
<keyword evidence="3" id="KW-1185">Reference proteome</keyword>
<proteinExistence type="predicted"/>
<dbReference type="OrthoDB" id="5900662at2"/>
<dbReference type="InterPro" id="IPR002645">
    <property type="entry name" value="STAS_dom"/>
</dbReference>
<evidence type="ECO:0000313" key="2">
    <source>
        <dbReference type="EMBL" id="SKA06947.1"/>
    </source>
</evidence>
<dbReference type="GeneID" id="70582666"/>
<gene>
    <name evidence="2" type="ORF">SAMN02745782_02262</name>
</gene>
<protein>
    <submittedName>
        <fullName evidence="2">Phospholipid transport system transporter-binding protein</fullName>
    </submittedName>
</protein>
<dbReference type="STRING" id="1123491.SAMN02745782_02262"/>
<sequence length="105" mass="12008">MSHPQWQVISAESVILRGALDRDTVPQLWPVIQSWRASAPQCDVSLADVERIDSAGMVMLIHLIEHAKRQNCHIMLSFVPQQLRTLFQLSNIETMMAQHITHQPE</sequence>
<evidence type="ECO:0000259" key="1">
    <source>
        <dbReference type="PROSITE" id="PS50801"/>
    </source>
</evidence>
<dbReference type="InterPro" id="IPR058548">
    <property type="entry name" value="MlaB-like_STAS"/>
</dbReference>
<dbReference type="EMBL" id="FUXB01000011">
    <property type="protein sequence ID" value="SKA06947.1"/>
    <property type="molecule type" value="Genomic_DNA"/>
</dbReference>
<dbReference type="PROSITE" id="PS50801">
    <property type="entry name" value="STAS"/>
    <property type="match status" value="1"/>
</dbReference>
<dbReference type="SUPFAM" id="SSF52091">
    <property type="entry name" value="SpoIIaa-like"/>
    <property type="match status" value="1"/>
</dbReference>
<reference evidence="3" key="1">
    <citation type="submission" date="2017-02" db="EMBL/GenBank/DDBJ databases">
        <authorList>
            <person name="Varghese N."/>
            <person name="Submissions S."/>
        </authorList>
    </citation>
    <scope>NUCLEOTIDE SEQUENCE [LARGE SCALE GENOMIC DNA]</scope>
    <source>
        <strain evidence="3">DSM 19608</strain>
    </source>
</reference>
<dbReference type="Gene3D" id="3.30.750.24">
    <property type="entry name" value="STAS domain"/>
    <property type="match status" value="1"/>
</dbReference>
<dbReference type="Pfam" id="PF13466">
    <property type="entry name" value="STAS_2"/>
    <property type="match status" value="1"/>
</dbReference>
<dbReference type="Proteomes" id="UP000190834">
    <property type="component" value="Unassembled WGS sequence"/>
</dbReference>
<dbReference type="InterPro" id="IPR036513">
    <property type="entry name" value="STAS_dom_sf"/>
</dbReference>
<feature type="domain" description="STAS" evidence="1">
    <location>
        <begin position="44"/>
        <end position="105"/>
    </location>
</feature>
<dbReference type="PANTHER" id="PTHR35849:SF1">
    <property type="entry name" value="INTERMEMBRANE PHOSPHOLIPID TRANSPORT SYSTEM BINDING PROTEIN MLAB"/>
    <property type="match status" value="1"/>
</dbReference>
<organism evidence="2 3">
    <name type="scientific">Vibrio cincinnatiensis DSM 19608</name>
    <dbReference type="NCBI Taxonomy" id="1123491"/>
    <lineage>
        <taxon>Bacteria</taxon>
        <taxon>Pseudomonadati</taxon>
        <taxon>Pseudomonadota</taxon>
        <taxon>Gammaproteobacteria</taxon>
        <taxon>Vibrionales</taxon>
        <taxon>Vibrionaceae</taxon>
        <taxon>Vibrio</taxon>
    </lineage>
</organism>
<accession>A0A1T4QTK1</accession>
<evidence type="ECO:0000313" key="3">
    <source>
        <dbReference type="Proteomes" id="UP000190834"/>
    </source>
</evidence>
<dbReference type="InterPro" id="IPR052746">
    <property type="entry name" value="MlaB_ABC_Transporter"/>
</dbReference>
<dbReference type="PANTHER" id="PTHR35849">
    <property type="entry name" value="BLR2341 PROTEIN"/>
    <property type="match status" value="1"/>
</dbReference>
<dbReference type="CDD" id="cd07043">
    <property type="entry name" value="STAS_anti-anti-sigma_factors"/>
    <property type="match status" value="1"/>
</dbReference>
<dbReference type="RefSeq" id="WP_078926631.1">
    <property type="nucleotide sequence ID" value="NZ_FUXB01000011.1"/>
</dbReference>